<accession>M9RRM3</accession>
<reference evidence="1 2" key="1">
    <citation type="journal article" date="2013" name="PLoS ONE">
        <title>Poles Apart: Arctic and Antarctic Octadecabacter strains Share High Genome Plasticity and a New Type of Xanthorhodopsin.</title>
        <authorList>
            <person name="Vollmers J."/>
            <person name="Voget S."/>
            <person name="Dietrich S."/>
            <person name="Gollnow K."/>
            <person name="Smits M."/>
            <person name="Meyer K."/>
            <person name="Brinkhoff T."/>
            <person name="Simon M."/>
            <person name="Daniel R."/>
        </authorList>
    </citation>
    <scope>NUCLEOTIDE SEQUENCE [LARGE SCALE GENOMIC DNA]</scope>
    <source>
        <strain evidence="1 2">238</strain>
        <plasmid evidence="2">Plasmid pOA238_118</plasmid>
    </source>
</reference>
<dbReference type="EMBL" id="CP003743">
    <property type="protein sequence ID" value="AGI74817.1"/>
    <property type="molecule type" value="Genomic_DNA"/>
</dbReference>
<evidence type="ECO:0000313" key="1">
    <source>
        <dbReference type="EMBL" id="AGI74817.1"/>
    </source>
</evidence>
<keyword evidence="1" id="KW-0614">Plasmid</keyword>
<evidence type="ECO:0000313" key="2">
    <source>
        <dbReference type="Proteomes" id="UP000004688"/>
    </source>
</evidence>
<evidence type="ECO:0008006" key="3">
    <source>
        <dbReference type="Google" id="ProtNLM"/>
    </source>
</evidence>
<protein>
    <recommendedName>
        <fullName evidence="3">CopG family transcriptional regulator</fullName>
    </recommendedName>
</protein>
<dbReference type="KEGG" id="oar:OA238_118p1220"/>
<dbReference type="Proteomes" id="UP000004688">
    <property type="component" value="Plasmid pOA238_118"/>
</dbReference>
<sequence>MQTMPTSTFTTRIDVNLKERLQTIARQEHRSASFMANQAIEHFVEEREATRALVETGLMLIEKGAPTISSDAIHAWMDGPEDAPFPEPNVFKD</sequence>
<dbReference type="HOGENOM" id="CLU_2396751_0_0_5"/>
<dbReference type="AlphaFoldDB" id="M9RRM3"/>
<dbReference type="GO" id="GO:0006355">
    <property type="term" value="P:regulation of DNA-templated transcription"/>
    <property type="evidence" value="ECO:0007669"/>
    <property type="project" value="InterPro"/>
</dbReference>
<proteinExistence type="predicted"/>
<dbReference type="InterPro" id="IPR010985">
    <property type="entry name" value="Ribbon_hlx_hlx"/>
</dbReference>
<keyword evidence="2" id="KW-1185">Reference proteome</keyword>
<dbReference type="CDD" id="cd22233">
    <property type="entry name" value="RHH_CopAso-like"/>
    <property type="match status" value="1"/>
</dbReference>
<gene>
    <name evidence="1" type="ORF">OA238_118p1220</name>
</gene>
<geneLocation type="plasmid" evidence="1 2">
    <name>pOA238_118</name>
</geneLocation>
<dbReference type="SUPFAM" id="SSF47598">
    <property type="entry name" value="Ribbon-helix-helix"/>
    <property type="match status" value="1"/>
</dbReference>
<name>M9RRM3_9RHOB</name>
<organism evidence="1 2">
    <name type="scientific">Octadecabacter arcticus 238</name>
    <dbReference type="NCBI Taxonomy" id="391616"/>
    <lineage>
        <taxon>Bacteria</taxon>
        <taxon>Pseudomonadati</taxon>
        <taxon>Pseudomonadota</taxon>
        <taxon>Alphaproteobacteria</taxon>
        <taxon>Rhodobacterales</taxon>
        <taxon>Roseobacteraceae</taxon>
        <taxon>Octadecabacter</taxon>
    </lineage>
</organism>